<accession>A0A0D2N7Q1</accession>
<sequence>MRRTLIIQAHAPRVHREKATHGRESARCMCVHHSARPPGASRTRNSPGRHRAECVARNARSVCLLTAR</sequence>
<protein>
    <submittedName>
        <fullName evidence="1">Uncharacterized protein</fullName>
    </submittedName>
</protein>
<name>A0A0D2N7Q1_HYPSF</name>
<reference evidence="2" key="1">
    <citation type="submission" date="2014-04" db="EMBL/GenBank/DDBJ databases">
        <title>Evolutionary Origins and Diversification of the Mycorrhizal Mutualists.</title>
        <authorList>
            <consortium name="DOE Joint Genome Institute"/>
            <consortium name="Mycorrhizal Genomics Consortium"/>
            <person name="Kohler A."/>
            <person name="Kuo A."/>
            <person name="Nagy L.G."/>
            <person name="Floudas D."/>
            <person name="Copeland A."/>
            <person name="Barry K.W."/>
            <person name="Cichocki N."/>
            <person name="Veneault-Fourrey C."/>
            <person name="LaButti K."/>
            <person name="Lindquist E.A."/>
            <person name="Lipzen A."/>
            <person name="Lundell T."/>
            <person name="Morin E."/>
            <person name="Murat C."/>
            <person name="Riley R."/>
            <person name="Ohm R."/>
            <person name="Sun H."/>
            <person name="Tunlid A."/>
            <person name="Henrissat B."/>
            <person name="Grigoriev I.V."/>
            <person name="Hibbett D.S."/>
            <person name="Martin F."/>
        </authorList>
    </citation>
    <scope>NUCLEOTIDE SEQUENCE [LARGE SCALE GENOMIC DNA]</scope>
    <source>
        <strain evidence="2">FD-334 SS-4</strain>
    </source>
</reference>
<evidence type="ECO:0000313" key="1">
    <source>
        <dbReference type="EMBL" id="KJA15124.1"/>
    </source>
</evidence>
<keyword evidence="2" id="KW-1185">Reference proteome</keyword>
<gene>
    <name evidence="1" type="ORF">HYPSUDRAFT_398012</name>
</gene>
<dbReference type="Proteomes" id="UP000054270">
    <property type="component" value="Unassembled WGS sequence"/>
</dbReference>
<proteinExistence type="predicted"/>
<organism evidence="1 2">
    <name type="scientific">Hypholoma sublateritium (strain FD-334 SS-4)</name>
    <dbReference type="NCBI Taxonomy" id="945553"/>
    <lineage>
        <taxon>Eukaryota</taxon>
        <taxon>Fungi</taxon>
        <taxon>Dikarya</taxon>
        <taxon>Basidiomycota</taxon>
        <taxon>Agaricomycotina</taxon>
        <taxon>Agaricomycetes</taxon>
        <taxon>Agaricomycetidae</taxon>
        <taxon>Agaricales</taxon>
        <taxon>Agaricineae</taxon>
        <taxon>Strophariaceae</taxon>
        <taxon>Hypholoma</taxon>
    </lineage>
</organism>
<dbReference type="EMBL" id="KN817653">
    <property type="protein sequence ID" value="KJA15124.1"/>
    <property type="molecule type" value="Genomic_DNA"/>
</dbReference>
<evidence type="ECO:0000313" key="2">
    <source>
        <dbReference type="Proteomes" id="UP000054270"/>
    </source>
</evidence>
<dbReference type="AlphaFoldDB" id="A0A0D2N7Q1"/>